<feature type="compositionally biased region" description="Basic and acidic residues" evidence="1">
    <location>
        <begin position="77"/>
        <end position="95"/>
    </location>
</feature>
<feature type="compositionally biased region" description="Polar residues" evidence="1">
    <location>
        <begin position="96"/>
        <end position="118"/>
    </location>
</feature>
<sequence>MDMMTSAKMMTTLLLAAIVTSQLDCVTPQLGFGAAQHYGHGEVRHGATSATFSSSSSTSTPSSSSVDESVEGEDGDTNDKDGASGRGQEVSKDQSVEGNVNSLQMSNDSSVQEVPSAYGTSQEETVLELYVDLMMGGYTVPVFFSKKVFKKWFNKMCYAYFKNLSVEIASDGFVSG</sequence>
<name>A0ABM0ZZ41_APLCA</name>
<evidence type="ECO:0000256" key="2">
    <source>
        <dbReference type="SAM" id="SignalP"/>
    </source>
</evidence>
<keyword evidence="3" id="KW-1185">Reference proteome</keyword>
<gene>
    <name evidence="4" type="primary">LOC106011651</name>
</gene>
<proteinExistence type="predicted"/>
<feature type="compositionally biased region" description="Low complexity" evidence="1">
    <location>
        <begin position="48"/>
        <end position="65"/>
    </location>
</feature>
<accession>A0ABM0ZZ41</accession>
<feature type="chain" id="PRO_5046294690" evidence="2">
    <location>
        <begin position="26"/>
        <end position="176"/>
    </location>
</feature>
<feature type="non-terminal residue" evidence="4">
    <location>
        <position position="176"/>
    </location>
</feature>
<evidence type="ECO:0000313" key="3">
    <source>
        <dbReference type="Proteomes" id="UP000694888"/>
    </source>
</evidence>
<dbReference type="Proteomes" id="UP000694888">
    <property type="component" value="Unplaced"/>
</dbReference>
<dbReference type="GeneID" id="106011651"/>
<evidence type="ECO:0000313" key="4">
    <source>
        <dbReference type="RefSeq" id="XP_012937498.1"/>
    </source>
</evidence>
<feature type="signal peptide" evidence="2">
    <location>
        <begin position="1"/>
        <end position="25"/>
    </location>
</feature>
<protein>
    <submittedName>
        <fullName evidence="4">Uncharacterized protein LOC106011651</fullName>
    </submittedName>
</protein>
<dbReference type="RefSeq" id="XP_012937498.1">
    <property type="nucleotide sequence ID" value="XM_013082044.2"/>
</dbReference>
<organism evidence="3 4">
    <name type="scientific">Aplysia californica</name>
    <name type="common">California sea hare</name>
    <dbReference type="NCBI Taxonomy" id="6500"/>
    <lineage>
        <taxon>Eukaryota</taxon>
        <taxon>Metazoa</taxon>
        <taxon>Spiralia</taxon>
        <taxon>Lophotrochozoa</taxon>
        <taxon>Mollusca</taxon>
        <taxon>Gastropoda</taxon>
        <taxon>Heterobranchia</taxon>
        <taxon>Euthyneura</taxon>
        <taxon>Tectipleura</taxon>
        <taxon>Aplysiida</taxon>
        <taxon>Aplysioidea</taxon>
        <taxon>Aplysiidae</taxon>
        <taxon>Aplysia</taxon>
    </lineage>
</organism>
<reference evidence="4" key="1">
    <citation type="submission" date="2025-08" db="UniProtKB">
        <authorList>
            <consortium name="RefSeq"/>
        </authorList>
    </citation>
    <scope>IDENTIFICATION</scope>
</reference>
<evidence type="ECO:0000256" key="1">
    <source>
        <dbReference type="SAM" id="MobiDB-lite"/>
    </source>
</evidence>
<keyword evidence="2" id="KW-0732">Signal</keyword>
<feature type="region of interest" description="Disordered" evidence="1">
    <location>
        <begin position="46"/>
        <end position="118"/>
    </location>
</feature>